<dbReference type="EMBL" id="CM046510">
    <property type="protein sequence ID" value="KAI8660992.1"/>
    <property type="molecule type" value="Genomic_DNA"/>
</dbReference>
<evidence type="ECO:0000313" key="1">
    <source>
        <dbReference type="EMBL" id="KAI8660992.1"/>
    </source>
</evidence>
<evidence type="ECO:0000313" key="2">
    <source>
        <dbReference type="Proteomes" id="UP001065298"/>
    </source>
</evidence>
<sequence>MAYVFKAEAEEIVKTKCRLLGEIEKEFKADIQAETLRMMQNFFVDE</sequence>
<keyword evidence="2" id="KW-1185">Reference proteome</keyword>
<name>A0ACC0QPP9_9HYPO</name>
<gene>
    <name evidence="1" type="ORF">NCS57_01078200</name>
</gene>
<proteinExistence type="predicted"/>
<organism evidence="1 2">
    <name type="scientific">Fusarium keratoplasticum</name>
    <dbReference type="NCBI Taxonomy" id="1328300"/>
    <lineage>
        <taxon>Eukaryota</taxon>
        <taxon>Fungi</taxon>
        <taxon>Dikarya</taxon>
        <taxon>Ascomycota</taxon>
        <taxon>Pezizomycotina</taxon>
        <taxon>Sordariomycetes</taxon>
        <taxon>Hypocreomycetidae</taxon>
        <taxon>Hypocreales</taxon>
        <taxon>Nectriaceae</taxon>
        <taxon>Fusarium</taxon>
        <taxon>Fusarium solani species complex</taxon>
    </lineage>
</organism>
<comment type="caution">
    <text evidence="1">The sequence shown here is derived from an EMBL/GenBank/DDBJ whole genome shotgun (WGS) entry which is preliminary data.</text>
</comment>
<accession>A0ACC0QPP9</accession>
<dbReference type="Proteomes" id="UP001065298">
    <property type="component" value="Chromosome 8"/>
</dbReference>
<protein>
    <submittedName>
        <fullName evidence="1">Uncharacterized protein</fullName>
    </submittedName>
</protein>
<reference evidence="1" key="1">
    <citation type="submission" date="2022-06" db="EMBL/GenBank/DDBJ databases">
        <title>Fusarium solani species complex genomes reveal bases of compartmentalisation and animal pathogenesis.</title>
        <authorList>
            <person name="Tsai I.J."/>
        </authorList>
    </citation>
    <scope>NUCLEOTIDE SEQUENCE</scope>
    <source>
        <strain evidence="1">Fu6.1</strain>
    </source>
</reference>